<accession>A0A6P0UVN5</accession>
<dbReference type="AlphaFoldDB" id="A0A6P0UVN5"/>
<gene>
    <name evidence="2" type="ORF">GWK08_13565</name>
</gene>
<keyword evidence="1" id="KW-1133">Transmembrane helix</keyword>
<keyword evidence="1" id="KW-0472">Membrane</keyword>
<organism evidence="2 3">
    <name type="scientific">Leptobacterium flavescens</name>
    <dbReference type="NCBI Taxonomy" id="472055"/>
    <lineage>
        <taxon>Bacteria</taxon>
        <taxon>Pseudomonadati</taxon>
        <taxon>Bacteroidota</taxon>
        <taxon>Flavobacteriia</taxon>
        <taxon>Flavobacteriales</taxon>
        <taxon>Flavobacteriaceae</taxon>
        <taxon>Leptobacterium</taxon>
    </lineage>
</organism>
<evidence type="ECO:0000313" key="3">
    <source>
        <dbReference type="Proteomes" id="UP000468581"/>
    </source>
</evidence>
<evidence type="ECO:0008006" key="4">
    <source>
        <dbReference type="Google" id="ProtNLM"/>
    </source>
</evidence>
<reference evidence="2 3" key="1">
    <citation type="submission" date="2020-01" db="EMBL/GenBank/DDBJ databases">
        <title>Leptobacterium flavescens.</title>
        <authorList>
            <person name="Wang G."/>
        </authorList>
    </citation>
    <scope>NUCLEOTIDE SEQUENCE [LARGE SCALE GENOMIC DNA]</scope>
    <source>
        <strain evidence="2 3">KCTC 22160</strain>
    </source>
</reference>
<dbReference type="RefSeq" id="WP_163607765.1">
    <property type="nucleotide sequence ID" value="NZ_JAABOO010000003.1"/>
</dbReference>
<dbReference type="Proteomes" id="UP000468581">
    <property type="component" value="Unassembled WGS sequence"/>
</dbReference>
<keyword evidence="1" id="KW-0812">Transmembrane</keyword>
<keyword evidence="3" id="KW-1185">Reference proteome</keyword>
<proteinExistence type="predicted"/>
<sequence>MKPQNKQLGQKIILGALFLAIATLISLTYFNYMESGEKVAFLANEKEMIIKDLKQMQESFGELTDAKGKIADEIKANRERITTLLDSLDLLEVDYNILQTYRGELSVMRKENERYRKIIDSIQYENLLLEREIDISNLKISELSEYTEALKDTNSVLSNYKDSLMTANSELTDKITEGSILNIYNLRGVSYKSRSNGRVAPTSRAAKTDLIRTCFVILPNRLLKNLSNDIYIQIIDAKNNVLGEKKTIHFDNEVLTYSKKVAVKIKDQPLDVCDYITTDGNSMSKGNYIVNVFYNEKLLATSTFQLK</sequence>
<name>A0A6P0UVN5_9FLAO</name>
<comment type="caution">
    <text evidence="2">The sequence shown here is derived from an EMBL/GenBank/DDBJ whole genome shotgun (WGS) entry which is preliminary data.</text>
</comment>
<evidence type="ECO:0000313" key="2">
    <source>
        <dbReference type="EMBL" id="NER14476.1"/>
    </source>
</evidence>
<protein>
    <recommendedName>
        <fullName evidence="4">Chromosome partitioning protein ParA</fullName>
    </recommendedName>
</protein>
<feature type="transmembrane region" description="Helical" evidence="1">
    <location>
        <begin position="12"/>
        <end position="32"/>
    </location>
</feature>
<dbReference type="EMBL" id="JAABOO010000003">
    <property type="protein sequence ID" value="NER14476.1"/>
    <property type="molecule type" value="Genomic_DNA"/>
</dbReference>
<evidence type="ECO:0000256" key="1">
    <source>
        <dbReference type="SAM" id="Phobius"/>
    </source>
</evidence>